<dbReference type="InterPro" id="IPR036977">
    <property type="entry name" value="DNA_primase_Znf_CHC2"/>
</dbReference>
<comment type="subunit">
    <text evidence="12">Monomer. Interacts with DnaB.</text>
</comment>
<evidence type="ECO:0000256" key="3">
    <source>
        <dbReference type="ARBA" id="ARBA00022679"/>
    </source>
</evidence>
<comment type="similarity">
    <text evidence="12 13">Belongs to the DnaG primase family.</text>
</comment>
<comment type="cofactor">
    <cofactor evidence="12 13 14">
        <name>Zn(2+)</name>
        <dbReference type="ChEBI" id="CHEBI:29105"/>
    </cofactor>
    <text evidence="12 13 14">Binds 1 zinc ion per monomer.</text>
</comment>
<dbReference type="SUPFAM" id="SSF56731">
    <property type="entry name" value="DNA primase core"/>
    <property type="match status" value="1"/>
</dbReference>
<comment type="catalytic activity">
    <reaction evidence="12">
        <text>ssDNA + n NTP = ssDNA/pppN(pN)n-1 hybrid + (n-1) diphosphate.</text>
        <dbReference type="EC" id="2.7.7.101"/>
    </reaction>
</comment>
<evidence type="ECO:0000313" key="18">
    <source>
        <dbReference type="Proteomes" id="UP000242700"/>
    </source>
</evidence>
<dbReference type="PANTHER" id="PTHR30313">
    <property type="entry name" value="DNA PRIMASE"/>
    <property type="match status" value="1"/>
</dbReference>
<dbReference type="InterPro" id="IPR037068">
    <property type="entry name" value="DNA_primase_core_N_sf"/>
</dbReference>
<dbReference type="InterPro" id="IPR034151">
    <property type="entry name" value="TOPRIM_DnaG_bac"/>
</dbReference>
<dbReference type="InterPro" id="IPR030846">
    <property type="entry name" value="DnaG_bac"/>
</dbReference>
<dbReference type="PIRSF" id="PIRSF002811">
    <property type="entry name" value="DnaG"/>
    <property type="match status" value="1"/>
</dbReference>
<dbReference type="SMART" id="SM00493">
    <property type="entry name" value="TOPRIM"/>
    <property type="match status" value="1"/>
</dbReference>
<evidence type="ECO:0000256" key="1">
    <source>
        <dbReference type="ARBA" id="ARBA00022478"/>
    </source>
</evidence>
<evidence type="ECO:0000259" key="16">
    <source>
        <dbReference type="PROSITE" id="PS50880"/>
    </source>
</evidence>
<feature type="coiled-coil region" evidence="15">
    <location>
        <begin position="542"/>
        <end position="569"/>
    </location>
</feature>
<reference evidence="18" key="1">
    <citation type="submission" date="2016-10" db="EMBL/GenBank/DDBJ databases">
        <authorList>
            <person name="Varghese N."/>
            <person name="Submissions S."/>
        </authorList>
    </citation>
    <scope>NUCLEOTIDE SEQUENCE [LARGE SCALE GENOMIC DNA]</scope>
    <source>
        <strain evidence="18">CGMCC 1.8911</strain>
    </source>
</reference>
<feature type="domain" description="Toprim" evidence="16">
    <location>
        <begin position="254"/>
        <end position="335"/>
    </location>
</feature>
<keyword evidence="3 12" id="KW-0808">Transferase</keyword>
<keyword evidence="6 12" id="KW-0479">Metal-binding</keyword>
<dbReference type="CDD" id="cd03364">
    <property type="entry name" value="TOPRIM_DnaG_primases"/>
    <property type="match status" value="1"/>
</dbReference>
<dbReference type="InterPro" id="IPR013264">
    <property type="entry name" value="DNAG_N"/>
</dbReference>
<evidence type="ECO:0000256" key="9">
    <source>
        <dbReference type="ARBA" id="ARBA00022842"/>
    </source>
</evidence>
<dbReference type="GO" id="GO:0003899">
    <property type="term" value="F:DNA-directed RNA polymerase activity"/>
    <property type="evidence" value="ECO:0007669"/>
    <property type="project" value="UniProtKB-UniRule"/>
</dbReference>
<name>A0A1G8UML0_9STAP</name>
<dbReference type="GO" id="GO:0005737">
    <property type="term" value="C:cytoplasm"/>
    <property type="evidence" value="ECO:0007669"/>
    <property type="project" value="TreeGrafter"/>
</dbReference>
<dbReference type="GO" id="GO:0008270">
    <property type="term" value="F:zinc ion binding"/>
    <property type="evidence" value="ECO:0007669"/>
    <property type="project" value="UniProtKB-UniRule"/>
</dbReference>
<comment type="domain">
    <text evidence="12">Contains an N-terminal zinc-binding domain, a central core domain that contains the primase activity, and a C-terminal DnaB-binding domain.</text>
</comment>
<dbReference type="InterPro" id="IPR016136">
    <property type="entry name" value="DNA_helicase_N/primase_C"/>
</dbReference>
<protein>
    <recommendedName>
        <fullName evidence="12 13">DNA primase</fullName>
        <ecNumber evidence="12">2.7.7.101</ecNumber>
    </recommendedName>
</protein>
<evidence type="ECO:0000256" key="14">
    <source>
        <dbReference type="PIRSR" id="PIRSR002811-1"/>
    </source>
</evidence>
<evidence type="ECO:0000256" key="5">
    <source>
        <dbReference type="ARBA" id="ARBA00022705"/>
    </source>
</evidence>
<gene>
    <name evidence="12" type="primary">dnaG</name>
    <name evidence="17" type="ORF">SAMN05216187_10151</name>
</gene>
<dbReference type="GO" id="GO:0003677">
    <property type="term" value="F:DNA binding"/>
    <property type="evidence" value="ECO:0007669"/>
    <property type="project" value="UniProtKB-KW"/>
</dbReference>
<keyword evidence="1 12" id="KW-0240">DNA-directed RNA polymerase</keyword>
<evidence type="ECO:0000256" key="11">
    <source>
        <dbReference type="ARBA" id="ARBA00023163"/>
    </source>
</evidence>
<dbReference type="GO" id="GO:0000428">
    <property type="term" value="C:DNA-directed RNA polymerase complex"/>
    <property type="evidence" value="ECO:0007669"/>
    <property type="project" value="UniProtKB-KW"/>
</dbReference>
<keyword evidence="4 12" id="KW-0548">Nucleotidyltransferase</keyword>
<dbReference type="Pfam" id="PF01807">
    <property type="entry name" value="Zn_ribbon_DnaG"/>
    <property type="match status" value="1"/>
</dbReference>
<sequence length="584" mass="67857">MRIPEETIAKIKDETDITELVASYIKLERRGRNYVGLCPFHDEKTPSFSVSPDKQIAHCFGCKKGGNVFQFLMEIENVSFAEAAQKLGEPLNIKIDTQTNDVAESDMTLIRMHDYMTDLYHHLLMNTNEGEKPLQYMLDRGFSPELIRSEKIGFAPNMSYFAKNALLEQGYNEETAYQAGLLSRNEENFSYYDRFVGRIMIPIKNHQGHHVGFTARSVDGSEPKYLNTPETEIFKKRELFFNLHDARKYVRKLDNIILMEGHLDVLKVKMTKVKHIVATMGTELSQENLNLLERLASNVTIMFDGDSAGRNATLKVGDILLQRGMNVYVQKIPDKMDPDEYIETYGDKQFEQFIDERQLHYLHFKAEMLRHDAKENDMKFSKNLNIIAGDLKYVKDRIAAERLVTSISSIFGVDKNVLSKKIPEPVQQTQDYYPIDEPVHAQLSLRQKKERYVTRIMMTNPSYLMEYKDNLDEYVLTYKPYYDIVRGLCVYFETHDVFDLSLALNYLDPALTDTLIELDGMSIHEDVSHSEINDYLEDLSGIRNSENEKQELNRKLEIAEQENDIELQIKLTQELIELNRIYKM</sequence>
<organism evidence="17 18">
    <name type="scientific">Jeotgalicoccus aerolatus</name>
    <dbReference type="NCBI Taxonomy" id="709510"/>
    <lineage>
        <taxon>Bacteria</taxon>
        <taxon>Bacillati</taxon>
        <taxon>Bacillota</taxon>
        <taxon>Bacilli</taxon>
        <taxon>Bacillales</taxon>
        <taxon>Staphylococcaceae</taxon>
        <taxon>Jeotgalicoccus</taxon>
    </lineage>
</organism>
<evidence type="ECO:0000256" key="15">
    <source>
        <dbReference type="SAM" id="Coils"/>
    </source>
</evidence>
<keyword evidence="9" id="KW-0460">Magnesium</keyword>
<dbReference type="STRING" id="586411.SAMN05216187_10151"/>
<evidence type="ECO:0000256" key="2">
    <source>
        <dbReference type="ARBA" id="ARBA00022515"/>
    </source>
</evidence>
<dbReference type="Gene3D" id="3.90.980.10">
    <property type="entry name" value="DNA primase, catalytic core, N-terminal domain"/>
    <property type="match status" value="1"/>
</dbReference>
<evidence type="ECO:0000256" key="10">
    <source>
        <dbReference type="ARBA" id="ARBA00023125"/>
    </source>
</evidence>
<keyword evidence="7 12" id="KW-0863">Zinc-finger</keyword>
<evidence type="ECO:0000256" key="12">
    <source>
        <dbReference type="HAMAP-Rule" id="MF_00974"/>
    </source>
</evidence>
<dbReference type="SMART" id="SM00400">
    <property type="entry name" value="ZnF_CHCC"/>
    <property type="match status" value="1"/>
</dbReference>
<evidence type="ECO:0000256" key="6">
    <source>
        <dbReference type="ARBA" id="ARBA00022723"/>
    </source>
</evidence>
<evidence type="ECO:0000256" key="13">
    <source>
        <dbReference type="PIRNR" id="PIRNR002811"/>
    </source>
</evidence>
<dbReference type="Gene3D" id="3.40.1360.10">
    <property type="match status" value="1"/>
</dbReference>
<keyword evidence="8 12" id="KW-0862">Zinc</keyword>
<keyword evidence="15" id="KW-0175">Coiled coil</keyword>
<keyword evidence="2 12" id="KW-0639">Primosome</keyword>
<proteinExistence type="inferred from homology"/>
<evidence type="ECO:0000313" key="17">
    <source>
        <dbReference type="EMBL" id="SDJ55023.1"/>
    </source>
</evidence>
<dbReference type="HAMAP" id="MF_00974">
    <property type="entry name" value="DNA_primase_DnaG"/>
    <property type="match status" value="1"/>
</dbReference>
<keyword evidence="11 12" id="KW-0804">Transcription</keyword>
<dbReference type="EC" id="2.7.7.101" evidence="12"/>
<keyword evidence="10 12" id="KW-0238">DNA-binding</keyword>
<dbReference type="NCBIfam" id="TIGR01391">
    <property type="entry name" value="dnaG"/>
    <property type="match status" value="1"/>
</dbReference>
<dbReference type="InterPro" id="IPR050219">
    <property type="entry name" value="DnaG_primase"/>
</dbReference>
<evidence type="ECO:0000256" key="8">
    <source>
        <dbReference type="ARBA" id="ARBA00022833"/>
    </source>
</evidence>
<dbReference type="Pfam" id="PF08275">
    <property type="entry name" value="DNAG_N"/>
    <property type="match status" value="1"/>
</dbReference>
<dbReference type="Pfam" id="PF13155">
    <property type="entry name" value="Toprim_2"/>
    <property type="match status" value="1"/>
</dbReference>
<dbReference type="OrthoDB" id="9803773at2"/>
<comment type="function">
    <text evidence="12 13">RNA polymerase that catalyzes the synthesis of short RNA molecules used as primers for DNA polymerase during DNA replication.</text>
</comment>
<evidence type="ECO:0000256" key="4">
    <source>
        <dbReference type="ARBA" id="ARBA00022695"/>
    </source>
</evidence>
<dbReference type="EMBL" id="FNFI01000001">
    <property type="protein sequence ID" value="SDJ55023.1"/>
    <property type="molecule type" value="Genomic_DNA"/>
</dbReference>
<feature type="zinc finger region" description="CHC2-type" evidence="12 14">
    <location>
        <begin position="38"/>
        <end position="62"/>
    </location>
</feature>
<dbReference type="Gene3D" id="1.20.50.20">
    <property type="entry name" value="DnaG, RNA polymerase domain, helical bundle"/>
    <property type="match status" value="1"/>
</dbReference>
<dbReference type="GO" id="GO:0006269">
    <property type="term" value="P:DNA replication, synthesis of primer"/>
    <property type="evidence" value="ECO:0007669"/>
    <property type="project" value="UniProtKB-UniRule"/>
</dbReference>
<evidence type="ECO:0000256" key="7">
    <source>
        <dbReference type="ARBA" id="ARBA00022771"/>
    </source>
</evidence>
<keyword evidence="5 12" id="KW-0235">DNA replication</keyword>
<dbReference type="RefSeq" id="WP_092594509.1">
    <property type="nucleotide sequence ID" value="NZ_FNFI01000001.1"/>
</dbReference>
<accession>A0A1G8UML0</accession>
<dbReference type="InterPro" id="IPR002694">
    <property type="entry name" value="Znf_CHC2"/>
</dbReference>
<dbReference type="Proteomes" id="UP000242700">
    <property type="component" value="Unassembled WGS sequence"/>
</dbReference>
<dbReference type="Gene3D" id="3.90.580.10">
    <property type="entry name" value="Zinc finger, CHC2-type domain"/>
    <property type="match status" value="1"/>
</dbReference>
<dbReference type="InterPro" id="IPR006171">
    <property type="entry name" value="TOPRIM_dom"/>
</dbReference>
<dbReference type="Gene3D" id="1.10.860.10">
    <property type="entry name" value="DNAb Helicase, Chain A"/>
    <property type="match status" value="1"/>
</dbReference>
<dbReference type="AlphaFoldDB" id="A0A1G8UML0"/>
<dbReference type="PROSITE" id="PS50880">
    <property type="entry name" value="TOPRIM"/>
    <property type="match status" value="1"/>
</dbReference>
<dbReference type="InterPro" id="IPR006295">
    <property type="entry name" value="DNA_primase_DnaG"/>
</dbReference>
<dbReference type="PANTHER" id="PTHR30313:SF2">
    <property type="entry name" value="DNA PRIMASE"/>
    <property type="match status" value="1"/>
</dbReference>
<dbReference type="FunFam" id="3.90.580.10:FF:000001">
    <property type="entry name" value="DNA primase"/>
    <property type="match status" value="1"/>
</dbReference>
<dbReference type="SUPFAM" id="SSF57783">
    <property type="entry name" value="Zinc beta-ribbon"/>
    <property type="match status" value="1"/>
</dbReference>
<dbReference type="GO" id="GO:1990077">
    <property type="term" value="C:primosome complex"/>
    <property type="evidence" value="ECO:0007669"/>
    <property type="project" value="UniProtKB-KW"/>
</dbReference>